<feature type="region of interest" description="Disordered" evidence="1">
    <location>
        <begin position="25"/>
        <end position="62"/>
    </location>
</feature>
<dbReference type="EMBL" id="PKFO01000011">
    <property type="protein sequence ID" value="PVH23806.1"/>
    <property type="molecule type" value="Genomic_DNA"/>
</dbReference>
<dbReference type="GeneID" id="37009430"/>
<protein>
    <submittedName>
        <fullName evidence="3">Uncharacterized protein</fullName>
    </submittedName>
</protein>
<feature type="signal peptide" evidence="2">
    <location>
        <begin position="1"/>
        <end position="18"/>
    </location>
</feature>
<proteinExistence type="predicted"/>
<reference evidence="3 4" key="1">
    <citation type="submission" date="2017-12" db="EMBL/GenBank/DDBJ databases">
        <title>Genome Sequence of a Multidrug-Resistant Candida haemulonii Isolate from a Patient with Chronic Leg Ulcers in Israel.</title>
        <authorList>
            <person name="Chow N.A."/>
            <person name="Gade L."/>
            <person name="Batra D."/>
            <person name="Rowe L.A."/>
            <person name="Ben-Ami R."/>
            <person name="Loparev V.N."/>
            <person name="Litvintseva A.P."/>
        </authorList>
    </citation>
    <scope>NUCLEOTIDE SEQUENCE [LARGE SCALE GENOMIC DNA]</scope>
    <source>
        <strain evidence="3 4">B11899</strain>
    </source>
</reference>
<dbReference type="AlphaFoldDB" id="A0A2V1B1M9"/>
<dbReference type="RefSeq" id="XP_025344746.1">
    <property type="nucleotide sequence ID" value="XM_025487730.1"/>
</dbReference>
<feature type="chain" id="PRO_5016052754" evidence="2">
    <location>
        <begin position="19"/>
        <end position="141"/>
    </location>
</feature>
<evidence type="ECO:0000313" key="4">
    <source>
        <dbReference type="Proteomes" id="UP000244309"/>
    </source>
</evidence>
<keyword evidence="4" id="KW-1185">Reference proteome</keyword>
<dbReference type="OrthoDB" id="4094978at2759"/>
<sequence length="141" mass="14033">MKLSTVIVAAALSAGAYAVEDTPSTVTTTFHGSTDTHRYGRFDKTSDPPKPTNTGTERYGRFDKTADPVTTTIFITDSSITANHEVVNFAASNGTGAGAGNGTGAGGANGSESSTYGGGAAVNSGAYFGVAGAIAAGLFLI</sequence>
<organism evidence="3 4">
    <name type="scientific">Candidozyma haemuli</name>
    <dbReference type="NCBI Taxonomy" id="45357"/>
    <lineage>
        <taxon>Eukaryota</taxon>
        <taxon>Fungi</taxon>
        <taxon>Dikarya</taxon>
        <taxon>Ascomycota</taxon>
        <taxon>Saccharomycotina</taxon>
        <taxon>Pichiomycetes</taxon>
        <taxon>Metschnikowiaceae</taxon>
        <taxon>Candidozyma</taxon>
    </lineage>
</organism>
<name>A0A2V1B1M9_9ASCO</name>
<evidence type="ECO:0000256" key="1">
    <source>
        <dbReference type="SAM" id="MobiDB-lite"/>
    </source>
</evidence>
<gene>
    <name evidence="3" type="ORF">CXQ85_004100</name>
</gene>
<dbReference type="VEuPathDB" id="FungiDB:CXQ85_004100"/>
<dbReference type="STRING" id="45357.A0A2V1B1M9"/>
<feature type="compositionally biased region" description="Basic and acidic residues" evidence="1">
    <location>
        <begin position="34"/>
        <end position="47"/>
    </location>
</feature>
<evidence type="ECO:0000256" key="2">
    <source>
        <dbReference type="SAM" id="SignalP"/>
    </source>
</evidence>
<dbReference type="Proteomes" id="UP000244309">
    <property type="component" value="Unassembled WGS sequence"/>
</dbReference>
<comment type="caution">
    <text evidence="3">The sequence shown here is derived from an EMBL/GenBank/DDBJ whole genome shotgun (WGS) entry which is preliminary data.</text>
</comment>
<evidence type="ECO:0000313" key="3">
    <source>
        <dbReference type="EMBL" id="PVH23806.1"/>
    </source>
</evidence>
<accession>A0A2V1B1M9</accession>
<keyword evidence="2" id="KW-0732">Signal</keyword>